<dbReference type="eggNOG" id="ENOG5031CNQ">
    <property type="taxonomic scope" value="Bacteria"/>
</dbReference>
<dbReference type="STRING" id="744872.Spica_1471"/>
<dbReference type="Pfam" id="PF20380">
    <property type="entry name" value="DUF6675"/>
    <property type="match status" value="1"/>
</dbReference>
<dbReference type="OrthoDB" id="359133at2"/>
<name>F8EXN4_GRAC1</name>
<reference evidence="2" key="1">
    <citation type="journal article" date="2013" name="Stand. Genomic Sci.">
        <title>Genome sequence of the thermophilic fresh-water bacterium Spirochaeta caldaria type strain (H1(T)), reclassification of Spirochaeta caldaria, Spirochaeta stenostrepta, and Spirochaeta zuelzerae in the genus Treponema as Treponema caldaria comb. nov., Treponema stenostrepta comb. nov., and Treponema zuelzerae comb. nov., and emendation of the genus Treponema.</title>
        <authorList>
            <person name="Abt B."/>
            <person name="Goker M."/>
            <person name="Scheuner C."/>
            <person name="Han C."/>
            <person name="Lu M."/>
            <person name="Misra M."/>
            <person name="Lapidus A."/>
            <person name="Nolan M."/>
            <person name="Lucas S."/>
            <person name="Hammon N."/>
            <person name="Deshpande S."/>
            <person name="Cheng J.F."/>
            <person name="Tapia R."/>
            <person name="Goodwin L.A."/>
            <person name="Pitluck S."/>
            <person name="Liolios K."/>
            <person name="Pagani I."/>
            <person name="Ivanova N."/>
            <person name="Mavromatis K."/>
            <person name="Mikhailova N."/>
            <person name="Huntemann M."/>
            <person name="Pati A."/>
            <person name="Chen A."/>
            <person name="Palaniappan K."/>
            <person name="Land M."/>
            <person name="Hauser L."/>
            <person name="Jeffries C.D."/>
            <person name="Rohde M."/>
            <person name="Spring S."/>
            <person name="Gronow S."/>
            <person name="Detter J.C."/>
            <person name="Bristow J."/>
            <person name="Eisen J.A."/>
            <person name="Markowitz V."/>
            <person name="Hugenholtz P."/>
            <person name="Kyrpides N.C."/>
            <person name="Woyke T."/>
            <person name="Klenk H.P."/>
        </authorList>
    </citation>
    <scope>NUCLEOTIDE SEQUENCE</scope>
    <source>
        <strain evidence="2">ATCC 51460 / DSM 7334 / H1</strain>
    </source>
</reference>
<dbReference type="HOGENOM" id="CLU_1077442_0_0_12"/>
<dbReference type="AlphaFoldDB" id="F8EXN4"/>
<dbReference type="RefSeq" id="WP_013968924.1">
    <property type="nucleotide sequence ID" value="NC_015732.1"/>
</dbReference>
<keyword evidence="2" id="KW-1185">Reference proteome</keyword>
<proteinExistence type="predicted"/>
<gene>
    <name evidence="1" type="ordered locus">Spica_1471</name>
</gene>
<dbReference type="Proteomes" id="UP000000503">
    <property type="component" value="Chromosome"/>
</dbReference>
<dbReference type="EMBL" id="CP002868">
    <property type="protein sequence ID" value="AEJ19615.1"/>
    <property type="molecule type" value="Genomic_DNA"/>
</dbReference>
<protein>
    <submittedName>
        <fullName evidence="1">Uncharacterized protein</fullName>
    </submittedName>
</protein>
<accession>F8EXN4</accession>
<sequence length="262" mass="29977">MNIKKSNIAILFFITFAPFLFSQNRSLADLYPEKSKDSLNILFSEHGFIQTLEKSTQKPMFEPLLDTPLYFNNIIQQRKPSFVIESARIISLKNTVSLQNIFISLSRVRDLAGRTYKSSSRGKEVPLFETATRIESPRKPTPLEDPRNTIHDVIPSKQVFYILLKDINFGNSYYKIEMQTYDKGLMFILTNAKTLSYGIIPVIGEDRFISVLYIEPLKEGLLLYNQAGAQVNSIISSQVHMPSAIRKRLDVFIDWLVDGLGQ</sequence>
<dbReference type="KEGG" id="scd:Spica_1471"/>
<evidence type="ECO:0000313" key="1">
    <source>
        <dbReference type="EMBL" id="AEJ19615.1"/>
    </source>
</evidence>
<organism evidence="1 2">
    <name type="scientific">Gracilinema caldarium (strain ATCC 51460 / DSM 7334 / H1)</name>
    <name type="common">Treponema caldarium</name>
    <dbReference type="NCBI Taxonomy" id="744872"/>
    <lineage>
        <taxon>Bacteria</taxon>
        <taxon>Pseudomonadati</taxon>
        <taxon>Spirochaetota</taxon>
        <taxon>Spirochaetia</taxon>
        <taxon>Spirochaetales</taxon>
        <taxon>Breznakiellaceae</taxon>
        <taxon>Gracilinema</taxon>
    </lineage>
</organism>
<dbReference type="InterPro" id="IPR046745">
    <property type="entry name" value="DUF6675"/>
</dbReference>
<evidence type="ECO:0000313" key="2">
    <source>
        <dbReference type="Proteomes" id="UP000000503"/>
    </source>
</evidence>